<dbReference type="HOGENOM" id="CLU_2080710_0_0_9"/>
<keyword evidence="7" id="KW-1185">Reference proteome</keyword>
<dbReference type="KEGG" id="cpf:CPF_2176"/>
<dbReference type="GO" id="GO:0003755">
    <property type="term" value="F:peptidyl-prolyl cis-trans isomerase activity"/>
    <property type="evidence" value="ECO:0007669"/>
    <property type="project" value="UniProtKB-EC"/>
</dbReference>
<dbReference type="InterPro" id="IPR019734">
    <property type="entry name" value="TPR_rpt"/>
</dbReference>
<dbReference type="InterPro" id="IPR050754">
    <property type="entry name" value="FKBP4/5/8-like"/>
</dbReference>
<gene>
    <name evidence="6" type="ordered locus">CPF_2176</name>
</gene>
<sequence>MSNFSKGNELYNTRNYSDAINYYKKALDNDECKCHSYYNAGVCYIKLKQYEKAIEMITKALELYQDSKYFFNLAYCYSMINNNSKALRYFNLAWALDNADIDCEKAISLILSKISK</sequence>
<dbReference type="SMART" id="SM00028">
    <property type="entry name" value="TPR"/>
    <property type="match status" value="3"/>
</dbReference>
<evidence type="ECO:0000256" key="1">
    <source>
        <dbReference type="ARBA" id="ARBA00000971"/>
    </source>
</evidence>
<dbReference type="GeneID" id="93001543"/>
<dbReference type="Pfam" id="PF00515">
    <property type="entry name" value="TPR_1"/>
    <property type="match status" value="1"/>
</dbReference>
<dbReference type="PROSITE" id="PS50293">
    <property type="entry name" value="TPR_REGION"/>
    <property type="match status" value="1"/>
</dbReference>
<name>A0A0H2YRJ6_CLOP1</name>
<dbReference type="EC" id="5.2.1.8" evidence="2"/>
<dbReference type="AlphaFoldDB" id="A0A0H2YRJ6"/>
<dbReference type="InterPro" id="IPR011990">
    <property type="entry name" value="TPR-like_helical_dom_sf"/>
</dbReference>
<comment type="catalytic activity">
    <reaction evidence="1">
        <text>[protein]-peptidylproline (omega=180) = [protein]-peptidylproline (omega=0)</text>
        <dbReference type="Rhea" id="RHEA:16237"/>
        <dbReference type="Rhea" id="RHEA-COMP:10747"/>
        <dbReference type="Rhea" id="RHEA-COMP:10748"/>
        <dbReference type="ChEBI" id="CHEBI:83833"/>
        <dbReference type="ChEBI" id="CHEBI:83834"/>
        <dbReference type="EC" id="5.2.1.8"/>
    </reaction>
</comment>
<evidence type="ECO:0000256" key="5">
    <source>
        <dbReference type="PROSITE-ProRule" id="PRU00339"/>
    </source>
</evidence>
<keyword evidence="5" id="KW-0802">TPR repeat</keyword>
<evidence type="ECO:0000256" key="4">
    <source>
        <dbReference type="ARBA" id="ARBA00023235"/>
    </source>
</evidence>
<protein>
    <recommendedName>
        <fullName evidence="2">peptidylprolyl isomerase</fullName>
        <ecNumber evidence="2">5.2.1.8</ecNumber>
    </recommendedName>
</protein>
<evidence type="ECO:0000256" key="2">
    <source>
        <dbReference type="ARBA" id="ARBA00013194"/>
    </source>
</evidence>
<evidence type="ECO:0000313" key="7">
    <source>
        <dbReference type="Proteomes" id="UP000001823"/>
    </source>
</evidence>
<dbReference type="PANTHER" id="PTHR46512:SF9">
    <property type="entry name" value="PEPTIDYLPROLYL ISOMERASE"/>
    <property type="match status" value="1"/>
</dbReference>
<dbReference type="PANTHER" id="PTHR46512">
    <property type="entry name" value="PEPTIDYLPROLYL ISOMERASE"/>
    <property type="match status" value="1"/>
</dbReference>
<dbReference type="EMBL" id="CP000246">
    <property type="protein sequence ID" value="ABG83551.1"/>
    <property type="molecule type" value="Genomic_DNA"/>
</dbReference>
<dbReference type="Proteomes" id="UP000001823">
    <property type="component" value="Chromosome"/>
</dbReference>
<feature type="repeat" description="TPR" evidence="5">
    <location>
        <begin position="34"/>
        <end position="67"/>
    </location>
</feature>
<reference evidence="6 7" key="1">
    <citation type="journal article" date="2006" name="Genome Res.">
        <title>Skewed genomic variability in strains of the toxigenic bacterial pathogen, Clostridium perfringens.</title>
        <authorList>
            <person name="Myers G.S."/>
            <person name="Rasko D.A."/>
            <person name="Cheung J.K."/>
            <person name="Ravel J."/>
            <person name="Seshadri R."/>
            <person name="Deboy R.T."/>
            <person name="Ren Q."/>
            <person name="Varga J."/>
            <person name="Awad M.M."/>
            <person name="Brinkac L.M."/>
            <person name="Daugherty S.C."/>
            <person name="Haft D.H."/>
            <person name="Dodson R.J."/>
            <person name="Madupu R."/>
            <person name="Nelson W.C."/>
            <person name="Rosovitz M.J."/>
            <person name="Sullivan S.A."/>
            <person name="Khouri H."/>
            <person name="Dimitrov G.I."/>
            <person name="Watkins K.L."/>
            <person name="Mulligan S."/>
            <person name="Benton J."/>
            <person name="Radune D."/>
            <person name="Fisher D.J."/>
            <person name="Atkins H.S."/>
            <person name="Hiscox T."/>
            <person name="Jost B.H."/>
            <person name="Billington S.J."/>
            <person name="Songer J.G."/>
            <person name="McClane B.A."/>
            <person name="Titball R.W."/>
            <person name="Rood J.I."/>
            <person name="Melville S.B."/>
            <person name="Paulsen I.T."/>
        </authorList>
    </citation>
    <scope>NUCLEOTIDE SEQUENCE [LARGE SCALE GENOMIC DNA]</scope>
    <source>
        <strain evidence="7">ATCC 13124 / DSM 756 / JCM 1290 / NCIMB 6125 / NCTC 8237 / S 107 / Type A</strain>
    </source>
</reference>
<dbReference type="STRING" id="195103.CPF_2176"/>
<dbReference type="SUPFAM" id="SSF48452">
    <property type="entry name" value="TPR-like"/>
    <property type="match status" value="1"/>
</dbReference>
<dbReference type="PaxDb" id="195103-CPF_2176"/>
<accession>A0A0H2YRJ6</accession>
<dbReference type="Gene3D" id="1.25.40.10">
    <property type="entry name" value="Tetratricopeptide repeat domain"/>
    <property type="match status" value="1"/>
</dbReference>
<organism evidence="6 7">
    <name type="scientific">Clostridium perfringens (strain ATCC 13124 / DSM 756 / JCM 1290 / NCIMB 6125 / NCTC 8237 / Type A)</name>
    <dbReference type="NCBI Taxonomy" id="195103"/>
    <lineage>
        <taxon>Bacteria</taxon>
        <taxon>Bacillati</taxon>
        <taxon>Bacillota</taxon>
        <taxon>Clostridia</taxon>
        <taxon>Eubacteriales</taxon>
        <taxon>Clostridiaceae</taxon>
        <taxon>Clostridium</taxon>
    </lineage>
</organism>
<keyword evidence="3" id="KW-0697">Rotamase</keyword>
<dbReference type="PROSITE" id="PS50005">
    <property type="entry name" value="TPR"/>
    <property type="match status" value="1"/>
</dbReference>
<evidence type="ECO:0000256" key="3">
    <source>
        <dbReference type="ARBA" id="ARBA00023110"/>
    </source>
</evidence>
<dbReference type="Pfam" id="PF13181">
    <property type="entry name" value="TPR_8"/>
    <property type="match status" value="1"/>
</dbReference>
<evidence type="ECO:0000313" key="6">
    <source>
        <dbReference type="EMBL" id="ABG83551.1"/>
    </source>
</evidence>
<dbReference type="eggNOG" id="COG0457">
    <property type="taxonomic scope" value="Bacteria"/>
</dbReference>
<keyword evidence="4" id="KW-0413">Isomerase</keyword>
<dbReference type="RefSeq" id="WP_003455034.1">
    <property type="nucleotide sequence ID" value="NC_008261.1"/>
</dbReference>
<proteinExistence type="predicted"/>